<accession>A0A7J7L2X0</accession>
<keyword evidence="4" id="KW-1185">Reference proteome</keyword>
<evidence type="ECO:0000313" key="3">
    <source>
        <dbReference type="EMBL" id="KAF6136912.1"/>
    </source>
</evidence>
<dbReference type="Proteomes" id="UP000541444">
    <property type="component" value="Unassembled WGS sequence"/>
</dbReference>
<proteinExistence type="predicted"/>
<sequence length="262" mass="30143">MAYTPPPHRRRSETPKSSLKPSFAPKQRYLNQEYTFKKISQLLLGGDIVVTTKDNFKNWFIFCSQTDDHQLLSHPIRLDSVLPKSWVAWPDEKDLCEVYQVSAMGVYNYEDKIGYTVLSNALSKLKNLSLRYVPRGDSQYLTIMDLDECYVSYVKIAPWVYIADKIESYLVASIEHLRSKMGLGECEEVLKPVFLAHFDKVVFHGIPFSNFNTISKISGVEAALDQMEMNQVHYSVIDMSCLDKNLDLRLMLSSKRILTAQH</sequence>
<evidence type="ECO:0000259" key="2">
    <source>
        <dbReference type="Pfam" id="PF25475"/>
    </source>
</evidence>
<dbReference type="PANTHER" id="PTHR35481">
    <property type="entry name" value="DNA-DIRECTED RNA POLYMERASE SUBUNIT ALPHA"/>
    <property type="match status" value="1"/>
</dbReference>
<gene>
    <name evidence="3" type="ORF">GIB67_018951</name>
</gene>
<dbReference type="PANTHER" id="PTHR35481:SF1">
    <property type="entry name" value="DNA-DIRECTED RNA POLYMERASE SUBUNIT ALPHA"/>
    <property type="match status" value="1"/>
</dbReference>
<organism evidence="3 4">
    <name type="scientific">Kingdonia uniflora</name>
    <dbReference type="NCBI Taxonomy" id="39325"/>
    <lineage>
        <taxon>Eukaryota</taxon>
        <taxon>Viridiplantae</taxon>
        <taxon>Streptophyta</taxon>
        <taxon>Embryophyta</taxon>
        <taxon>Tracheophyta</taxon>
        <taxon>Spermatophyta</taxon>
        <taxon>Magnoliopsida</taxon>
        <taxon>Ranunculales</taxon>
        <taxon>Circaeasteraceae</taxon>
        <taxon>Kingdonia</taxon>
    </lineage>
</organism>
<protein>
    <recommendedName>
        <fullName evidence="2">DUF7903 domain-containing protein</fullName>
    </recommendedName>
</protein>
<dbReference type="InterPro" id="IPR057225">
    <property type="entry name" value="DUF7903"/>
</dbReference>
<evidence type="ECO:0000313" key="4">
    <source>
        <dbReference type="Proteomes" id="UP000541444"/>
    </source>
</evidence>
<dbReference type="Pfam" id="PF25475">
    <property type="entry name" value="DUF7903"/>
    <property type="match status" value="1"/>
</dbReference>
<feature type="non-terminal residue" evidence="3">
    <location>
        <position position="1"/>
    </location>
</feature>
<dbReference type="EMBL" id="JACGCM010002668">
    <property type="protein sequence ID" value="KAF6136912.1"/>
    <property type="molecule type" value="Genomic_DNA"/>
</dbReference>
<feature type="region of interest" description="Disordered" evidence="1">
    <location>
        <begin position="1"/>
        <end position="21"/>
    </location>
</feature>
<comment type="caution">
    <text evidence="3">The sequence shown here is derived from an EMBL/GenBank/DDBJ whole genome shotgun (WGS) entry which is preliminary data.</text>
</comment>
<feature type="domain" description="DUF7903" evidence="2">
    <location>
        <begin position="224"/>
        <end position="260"/>
    </location>
</feature>
<name>A0A7J7L2X0_9MAGN</name>
<evidence type="ECO:0000256" key="1">
    <source>
        <dbReference type="SAM" id="MobiDB-lite"/>
    </source>
</evidence>
<reference evidence="3 4" key="1">
    <citation type="journal article" date="2020" name="IScience">
        <title>Genome Sequencing of the Endangered Kingdonia uniflora (Circaeasteraceae, Ranunculales) Reveals Potential Mechanisms of Evolutionary Specialization.</title>
        <authorList>
            <person name="Sun Y."/>
            <person name="Deng T."/>
            <person name="Zhang A."/>
            <person name="Moore M.J."/>
            <person name="Landis J.B."/>
            <person name="Lin N."/>
            <person name="Zhang H."/>
            <person name="Zhang X."/>
            <person name="Huang J."/>
            <person name="Zhang X."/>
            <person name="Sun H."/>
            <person name="Wang H."/>
        </authorList>
    </citation>
    <scope>NUCLEOTIDE SEQUENCE [LARGE SCALE GENOMIC DNA]</scope>
    <source>
        <strain evidence="3">TB1705</strain>
        <tissue evidence="3">Leaf</tissue>
    </source>
</reference>
<dbReference type="AlphaFoldDB" id="A0A7J7L2X0"/>